<protein>
    <submittedName>
        <fullName evidence="2">Sporulation protein, YlmC/YmxH family</fullName>
    </submittedName>
</protein>
<accession>L0K6N7</accession>
<feature type="domain" description="PRC-barrel" evidence="1">
    <location>
        <begin position="1"/>
        <end position="76"/>
    </location>
</feature>
<dbReference type="Gene3D" id="2.30.30.240">
    <property type="entry name" value="PRC-barrel domain"/>
    <property type="match status" value="1"/>
</dbReference>
<proteinExistence type="predicted"/>
<gene>
    <name evidence="2" type="ordered locus">Halha_0718</name>
</gene>
<dbReference type="PANTHER" id="PTHR40061">
    <property type="entry name" value="SPORULATION PROTEIN YLMC-RELATED"/>
    <property type="match status" value="1"/>
</dbReference>
<evidence type="ECO:0000313" key="3">
    <source>
        <dbReference type="Proteomes" id="UP000010880"/>
    </source>
</evidence>
<sequence length="86" mass="9541">MRLSELEGKEIVNLHNGGRLGLIDETEMVFNPNTGSLESILIPNQQGMFGFGGRNEELIIPWESVVKIGDEIVIVNLSIDAEDQLF</sequence>
<dbReference type="OrthoDB" id="6024937at2"/>
<dbReference type="Proteomes" id="UP000010880">
    <property type="component" value="Chromosome"/>
</dbReference>
<dbReference type="Pfam" id="PF05239">
    <property type="entry name" value="PRC"/>
    <property type="match status" value="1"/>
</dbReference>
<dbReference type="InterPro" id="IPR011033">
    <property type="entry name" value="PRC_barrel-like_sf"/>
</dbReference>
<dbReference type="PANTHER" id="PTHR40061:SF1">
    <property type="entry name" value="SPORULATION PROTEIN YLMC-RELATED"/>
    <property type="match status" value="1"/>
</dbReference>
<keyword evidence="3" id="KW-1185">Reference proteome</keyword>
<dbReference type="STRING" id="748449.Halha_0718"/>
<reference evidence="3" key="1">
    <citation type="submission" date="2012-02" db="EMBL/GenBank/DDBJ databases">
        <title>The complete genome of Halobacteroides halobius DSM 5150.</title>
        <authorList>
            <person name="Lucas S."/>
            <person name="Copeland A."/>
            <person name="Lapidus A."/>
            <person name="Glavina del Rio T."/>
            <person name="Dalin E."/>
            <person name="Tice H."/>
            <person name="Bruce D."/>
            <person name="Goodwin L."/>
            <person name="Pitluck S."/>
            <person name="Peters L."/>
            <person name="Mikhailova N."/>
            <person name="Gu W."/>
            <person name="Kyrpides N."/>
            <person name="Mavromatis K."/>
            <person name="Ivanova N."/>
            <person name="Brettin T."/>
            <person name="Detter J.C."/>
            <person name="Han C."/>
            <person name="Larimer F."/>
            <person name="Land M."/>
            <person name="Hauser L."/>
            <person name="Markowitz V."/>
            <person name="Cheng J.-F."/>
            <person name="Hugenholtz P."/>
            <person name="Woyke T."/>
            <person name="Wu D."/>
            <person name="Tindall B."/>
            <person name="Pomrenke H."/>
            <person name="Brambilla E."/>
            <person name="Klenk H.-P."/>
            <person name="Eisen J.A."/>
        </authorList>
    </citation>
    <scope>NUCLEOTIDE SEQUENCE [LARGE SCALE GENOMIC DNA]</scope>
    <source>
        <strain evidence="3">ATCC 35273 / DSM 5150 / MD-1</strain>
    </source>
</reference>
<organism evidence="2 3">
    <name type="scientific">Halobacteroides halobius (strain ATCC 35273 / DSM 5150 / MD-1)</name>
    <dbReference type="NCBI Taxonomy" id="748449"/>
    <lineage>
        <taxon>Bacteria</taxon>
        <taxon>Bacillati</taxon>
        <taxon>Bacillota</taxon>
        <taxon>Clostridia</taxon>
        <taxon>Halanaerobiales</taxon>
        <taxon>Halobacteroidaceae</taxon>
        <taxon>Halobacteroides</taxon>
    </lineage>
</organism>
<name>L0K6N7_HALHC</name>
<dbReference type="HOGENOM" id="CLU_161336_2_2_9"/>
<dbReference type="KEGG" id="hhl:Halha_0718"/>
<dbReference type="NCBIfam" id="TIGR02888">
    <property type="entry name" value="spore_YlmC_YmxH"/>
    <property type="match status" value="1"/>
</dbReference>
<evidence type="ECO:0000259" key="1">
    <source>
        <dbReference type="Pfam" id="PF05239"/>
    </source>
</evidence>
<dbReference type="eggNOG" id="COG1873">
    <property type="taxonomic scope" value="Bacteria"/>
</dbReference>
<dbReference type="InterPro" id="IPR027275">
    <property type="entry name" value="PRC-brl_dom"/>
</dbReference>
<dbReference type="EMBL" id="CP003359">
    <property type="protein sequence ID" value="AGB40691.1"/>
    <property type="molecule type" value="Genomic_DNA"/>
</dbReference>
<dbReference type="RefSeq" id="WP_015326417.1">
    <property type="nucleotide sequence ID" value="NC_019978.1"/>
</dbReference>
<evidence type="ECO:0000313" key="2">
    <source>
        <dbReference type="EMBL" id="AGB40691.1"/>
    </source>
</evidence>
<dbReference type="AlphaFoldDB" id="L0K6N7"/>
<dbReference type="SUPFAM" id="SSF50346">
    <property type="entry name" value="PRC-barrel domain"/>
    <property type="match status" value="1"/>
</dbReference>
<dbReference type="InterPro" id="IPR014238">
    <property type="entry name" value="Spore_YlmC/YmxH"/>
</dbReference>